<name>A0A6J5RLV8_9CAUD</name>
<dbReference type="EMBL" id="LR797435">
    <property type="protein sequence ID" value="CAB4216202.1"/>
    <property type="molecule type" value="Genomic_DNA"/>
</dbReference>
<proteinExistence type="predicted"/>
<dbReference type="EMBL" id="LR797079">
    <property type="protein sequence ID" value="CAB4185664.1"/>
    <property type="molecule type" value="Genomic_DNA"/>
</dbReference>
<protein>
    <submittedName>
        <fullName evidence="3">Uncharacterized protein</fullName>
    </submittedName>
</protein>
<evidence type="ECO:0000313" key="5">
    <source>
        <dbReference type="EMBL" id="CAB5230828.1"/>
    </source>
</evidence>
<evidence type="ECO:0000313" key="3">
    <source>
        <dbReference type="EMBL" id="CAB4193155.1"/>
    </source>
</evidence>
<evidence type="ECO:0000313" key="4">
    <source>
        <dbReference type="EMBL" id="CAB4216202.1"/>
    </source>
</evidence>
<reference evidence="3" key="1">
    <citation type="submission" date="2020-05" db="EMBL/GenBank/DDBJ databases">
        <authorList>
            <person name="Chiriac C."/>
            <person name="Salcher M."/>
            <person name="Ghai R."/>
            <person name="Kavagutti S V."/>
        </authorList>
    </citation>
    <scope>NUCLEOTIDE SEQUENCE</scope>
</reference>
<dbReference type="EMBL" id="LR796912">
    <property type="protein sequence ID" value="CAB4174451.1"/>
    <property type="molecule type" value="Genomic_DNA"/>
</dbReference>
<evidence type="ECO:0000313" key="2">
    <source>
        <dbReference type="EMBL" id="CAB4185664.1"/>
    </source>
</evidence>
<organism evidence="3">
    <name type="scientific">uncultured Caudovirales phage</name>
    <dbReference type="NCBI Taxonomy" id="2100421"/>
    <lineage>
        <taxon>Viruses</taxon>
        <taxon>Duplodnaviria</taxon>
        <taxon>Heunggongvirae</taxon>
        <taxon>Uroviricota</taxon>
        <taxon>Caudoviricetes</taxon>
        <taxon>Peduoviridae</taxon>
        <taxon>Maltschvirus</taxon>
        <taxon>Maltschvirus maltsch</taxon>
    </lineage>
</organism>
<evidence type="ECO:0000313" key="1">
    <source>
        <dbReference type="EMBL" id="CAB4174451.1"/>
    </source>
</evidence>
<gene>
    <name evidence="2" type="ORF">UFOVP1123_118</name>
    <name evidence="3" type="ORF">UFOVP1239_32</name>
    <name evidence="4" type="ORF">UFOVP1484_122</name>
    <name evidence="5" type="ORF">UFOVP1577_128</name>
    <name evidence="1" type="ORF">UFOVP961_48</name>
</gene>
<dbReference type="EMBL" id="LR797194">
    <property type="protein sequence ID" value="CAB4193155.1"/>
    <property type="molecule type" value="Genomic_DNA"/>
</dbReference>
<sequence length="89" mass="10074">MEQKKNSRKFRVWDDRIITANLHLCLQYQVAIENAAGQVLVPEDLPHSTIPTASLYDIVCAFAAMYEKLLVEGLVQSNTNIATLNKNFH</sequence>
<accession>A0A6J5RLV8</accession>
<dbReference type="EMBL" id="LR798422">
    <property type="protein sequence ID" value="CAB5230828.1"/>
    <property type="molecule type" value="Genomic_DNA"/>
</dbReference>